<evidence type="ECO:0000313" key="4">
    <source>
        <dbReference type="EMBL" id="PRD16093.1"/>
    </source>
</evidence>
<dbReference type="Pfam" id="PF01266">
    <property type="entry name" value="DAO"/>
    <property type="match status" value="1"/>
</dbReference>
<dbReference type="PANTHER" id="PTHR13847:SF280">
    <property type="entry name" value="D-AMINO ACID DEHYDROGENASE"/>
    <property type="match status" value="1"/>
</dbReference>
<dbReference type="Proteomes" id="UP000239181">
    <property type="component" value="Unassembled WGS sequence"/>
</dbReference>
<dbReference type="Gene3D" id="3.30.9.10">
    <property type="entry name" value="D-Amino Acid Oxidase, subunit A, domain 2"/>
    <property type="match status" value="2"/>
</dbReference>
<dbReference type="GO" id="GO:0005886">
    <property type="term" value="C:plasma membrane"/>
    <property type="evidence" value="ECO:0007669"/>
    <property type="project" value="TreeGrafter"/>
</dbReference>
<dbReference type="AlphaFoldDB" id="A0A2S9IE69"/>
<evidence type="ECO:0000256" key="2">
    <source>
        <dbReference type="ARBA" id="ARBA00023002"/>
    </source>
</evidence>
<keyword evidence="5" id="KW-1185">Reference proteome</keyword>
<dbReference type="GO" id="GO:0008718">
    <property type="term" value="F:D-amino-acid dehydrogenase activity"/>
    <property type="evidence" value="ECO:0007669"/>
    <property type="project" value="TreeGrafter"/>
</dbReference>
<comment type="caution">
    <text evidence="4">The sequence shown here is derived from an EMBL/GenBank/DDBJ whole genome shotgun (WGS) entry which is preliminary data.</text>
</comment>
<name>A0A2S9IE69_9GAMM</name>
<dbReference type="GO" id="GO:0055130">
    <property type="term" value="P:D-alanine catabolic process"/>
    <property type="evidence" value="ECO:0007669"/>
    <property type="project" value="TreeGrafter"/>
</dbReference>
<dbReference type="GO" id="GO:0005737">
    <property type="term" value="C:cytoplasm"/>
    <property type="evidence" value="ECO:0007669"/>
    <property type="project" value="TreeGrafter"/>
</dbReference>
<feature type="domain" description="FAD dependent oxidoreductase" evidence="3">
    <location>
        <begin position="58"/>
        <end position="452"/>
    </location>
</feature>
<dbReference type="EMBL" id="PDET01000004">
    <property type="protein sequence ID" value="PRD16093.1"/>
    <property type="molecule type" value="Genomic_DNA"/>
</dbReference>
<keyword evidence="2" id="KW-0560">Oxidoreductase</keyword>
<evidence type="ECO:0000259" key="3">
    <source>
        <dbReference type="Pfam" id="PF01266"/>
    </source>
</evidence>
<comment type="similarity">
    <text evidence="1">Belongs to the DadA oxidoreductase family.</text>
</comment>
<evidence type="ECO:0000256" key="1">
    <source>
        <dbReference type="ARBA" id="ARBA00009410"/>
    </source>
</evidence>
<organism evidence="4 5">
    <name type="scientific">Pantoea coffeiphila</name>
    <dbReference type="NCBI Taxonomy" id="1465635"/>
    <lineage>
        <taxon>Bacteria</taxon>
        <taxon>Pseudomonadati</taxon>
        <taxon>Pseudomonadota</taxon>
        <taxon>Gammaproteobacteria</taxon>
        <taxon>Enterobacterales</taxon>
        <taxon>Erwiniaceae</taxon>
        <taxon>Pantoea</taxon>
    </lineage>
</organism>
<evidence type="ECO:0000313" key="5">
    <source>
        <dbReference type="Proteomes" id="UP000239181"/>
    </source>
</evidence>
<dbReference type="InterPro" id="IPR006311">
    <property type="entry name" value="TAT_signal"/>
</dbReference>
<dbReference type="InterPro" id="IPR036188">
    <property type="entry name" value="FAD/NAD-bd_sf"/>
</dbReference>
<dbReference type="Gene3D" id="3.50.50.60">
    <property type="entry name" value="FAD/NAD(P)-binding domain"/>
    <property type="match status" value="2"/>
</dbReference>
<protein>
    <submittedName>
        <fullName evidence="4">FAD-dependent oxidoreductase</fullName>
    </submittedName>
</protein>
<dbReference type="OrthoDB" id="9815989at2"/>
<sequence length="480" mass="51802">MSVSRRKFLMGAGCGIAGAAVGFTAGVFTAARPGYISASQIPRAQAVSTRADLPAEADVVVIGGGIAGISTALFLNEKKLNVVVLEKGVVAGEQSSRAFGWVYSNHWDLGKYELANQSKRIWSGFASRFDTDVGFRASGNYVMMHTDEEISAAEEWLKHAHARDPQCDARIVSGAAMNAVITGAGDKYKAMLYQASDGTAEPVWSVSRIAEGAMREGVKIVAPCAARTIEYAAGRVAGVHTEQGFIKCQNVVLAGGAWSALFAENAGYHLPQLSIDSSMMRISSAVGTLPGAGYGPDFVWRQMANGETSIGVMQHIAPVTKASFKYLTDFFPSLRYSSDLLKITFTRDFFHSLNMKSRWSAQDITPFEEIRMLSGQVDHAATQEALANLRRAWPAYQQTTVKEQWAGIIDASPDSTPYISAVANRNDIYVITGFSGNGLTTGPAAGQMLAQLIAGEQTTCNPHIYRFNRFSDGSPFTFRH</sequence>
<dbReference type="RefSeq" id="WP_105592226.1">
    <property type="nucleotide sequence ID" value="NZ_PDET01000004.1"/>
</dbReference>
<dbReference type="PROSITE" id="PS51318">
    <property type="entry name" value="TAT"/>
    <property type="match status" value="1"/>
</dbReference>
<gene>
    <name evidence="4" type="ORF">CQW29_08150</name>
</gene>
<proteinExistence type="inferred from homology"/>
<reference evidence="4 5" key="1">
    <citation type="submission" date="2017-10" db="EMBL/GenBank/DDBJ databases">
        <title>Draft genome of two endophytic bacteria isolated from 'guarana' Paullinia cupana (Mart.) Ducke.</title>
        <authorList>
            <person name="Siqueira K.A."/>
            <person name="Liotti R.G."/>
            <person name="Mendes T.A."/>
            <person name="Soares M.A."/>
        </authorList>
    </citation>
    <scope>NUCLEOTIDE SEQUENCE [LARGE SCALE GENOMIC DNA]</scope>
    <source>
        <strain evidence="4 5">342</strain>
    </source>
</reference>
<accession>A0A2S9IE69</accession>
<dbReference type="InterPro" id="IPR006076">
    <property type="entry name" value="FAD-dep_OxRdtase"/>
</dbReference>
<dbReference type="PANTHER" id="PTHR13847">
    <property type="entry name" value="SARCOSINE DEHYDROGENASE-RELATED"/>
    <property type="match status" value="1"/>
</dbReference>
<dbReference type="SUPFAM" id="SSF51905">
    <property type="entry name" value="FAD/NAD(P)-binding domain"/>
    <property type="match status" value="1"/>
</dbReference>